<reference evidence="3 4" key="1">
    <citation type="submission" date="2018-08" db="EMBL/GenBank/DDBJ databases">
        <title>Pseudooceanicola sediminis CY03 in the family Rhodobacteracea.</title>
        <authorList>
            <person name="Zhang Y.-J."/>
        </authorList>
    </citation>
    <scope>NUCLEOTIDE SEQUENCE [LARGE SCALE GENOMIC DNA]</scope>
    <source>
        <strain evidence="3 4">CY03</strain>
    </source>
</reference>
<dbReference type="GO" id="GO:0015288">
    <property type="term" value="F:porin activity"/>
    <property type="evidence" value="ECO:0007669"/>
    <property type="project" value="InterPro"/>
</dbReference>
<evidence type="ECO:0000313" key="4">
    <source>
        <dbReference type="Proteomes" id="UP000265848"/>
    </source>
</evidence>
<sequence>MKKILFATTALVMTAGAASAEISWSGFGRFGVVYEDNGTDDKTFLEQRFQLDVEGTTETDTGLVVGGKYRIRSQETAVGNDADDAGYLRTTEAATVNAAQMFITSGGLTLEVGNIDYALDSMANLALGTIGLQNFTSFLDGPGYASRGASNTGVAVLYSMGGLNAHLSYDMQDEATDAYVSYDFAGYTFGVGGQDSDTYATEWVVAFGGTVGTVDFNASYVDNGDAGAGYGLAGHMAVASGVKVGGYLSYDDASEDTGFGLDASYALGGGANLVGGAYTIGDVTEADFGINFRF</sequence>
<dbReference type="Proteomes" id="UP000265848">
    <property type="component" value="Unassembled WGS sequence"/>
</dbReference>
<dbReference type="AlphaFoldDB" id="A0A399IZF6"/>
<dbReference type="OrthoDB" id="7326315at2"/>
<organism evidence="3 4">
    <name type="scientific">Pseudooceanicola sediminis</name>
    <dbReference type="NCBI Taxonomy" id="2211117"/>
    <lineage>
        <taxon>Bacteria</taxon>
        <taxon>Pseudomonadati</taxon>
        <taxon>Pseudomonadota</taxon>
        <taxon>Alphaproteobacteria</taxon>
        <taxon>Rhodobacterales</taxon>
        <taxon>Paracoccaceae</taxon>
        <taxon>Pseudooceanicola</taxon>
    </lineage>
</organism>
<evidence type="ECO:0000256" key="1">
    <source>
        <dbReference type="SAM" id="SignalP"/>
    </source>
</evidence>
<name>A0A399IZF6_9RHOB</name>
<dbReference type="InterPro" id="IPR033900">
    <property type="entry name" value="Gram_neg_porin_domain"/>
</dbReference>
<dbReference type="SUPFAM" id="SSF56935">
    <property type="entry name" value="Porins"/>
    <property type="match status" value="1"/>
</dbReference>
<accession>A0A399IZF6</accession>
<dbReference type="EMBL" id="QWJJ01000010">
    <property type="protein sequence ID" value="RII38344.1"/>
    <property type="molecule type" value="Genomic_DNA"/>
</dbReference>
<feature type="domain" description="Porin" evidence="2">
    <location>
        <begin position="7"/>
        <end position="278"/>
    </location>
</feature>
<feature type="chain" id="PRO_5017467086" evidence="1">
    <location>
        <begin position="21"/>
        <end position="294"/>
    </location>
</feature>
<dbReference type="RefSeq" id="WP_119399417.1">
    <property type="nucleotide sequence ID" value="NZ_QWJJ01000010.1"/>
</dbReference>
<proteinExistence type="predicted"/>
<keyword evidence="1" id="KW-0732">Signal</keyword>
<feature type="signal peptide" evidence="1">
    <location>
        <begin position="1"/>
        <end position="20"/>
    </location>
</feature>
<protein>
    <submittedName>
        <fullName evidence="3">Porin</fullName>
    </submittedName>
</protein>
<keyword evidence="4" id="KW-1185">Reference proteome</keyword>
<evidence type="ECO:0000259" key="2">
    <source>
        <dbReference type="Pfam" id="PF13609"/>
    </source>
</evidence>
<dbReference type="Gene3D" id="2.40.160.10">
    <property type="entry name" value="Porin"/>
    <property type="match status" value="1"/>
</dbReference>
<evidence type="ECO:0000313" key="3">
    <source>
        <dbReference type="EMBL" id="RII38344.1"/>
    </source>
</evidence>
<gene>
    <name evidence="3" type="ORF">DL237_12590</name>
</gene>
<dbReference type="Pfam" id="PF13609">
    <property type="entry name" value="Porin_4"/>
    <property type="match status" value="1"/>
</dbReference>
<comment type="caution">
    <text evidence="3">The sequence shown here is derived from an EMBL/GenBank/DDBJ whole genome shotgun (WGS) entry which is preliminary data.</text>
</comment>
<dbReference type="GO" id="GO:0016020">
    <property type="term" value="C:membrane"/>
    <property type="evidence" value="ECO:0007669"/>
    <property type="project" value="InterPro"/>
</dbReference>
<dbReference type="InterPro" id="IPR023614">
    <property type="entry name" value="Porin_dom_sf"/>
</dbReference>